<evidence type="ECO:0000313" key="2">
    <source>
        <dbReference type="EMBL" id="ETX02872.1"/>
    </source>
</evidence>
<keyword evidence="1" id="KW-1133">Transmembrane helix</keyword>
<evidence type="ECO:0008006" key="4">
    <source>
        <dbReference type="Google" id="ProtNLM"/>
    </source>
</evidence>
<accession>W4LZR7</accession>
<dbReference type="EMBL" id="AZHW01000102">
    <property type="protein sequence ID" value="ETX02872.1"/>
    <property type="molecule type" value="Genomic_DNA"/>
</dbReference>
<keyword evidence="3" id="KW-1185">Reference proteome</keyword>
<evidence type="ECO:0000313" key="3">
    <source>
        <dbReference type="Proteomes" id="UP000019141"/>
    </source>
</evidence>
<comment type="caution">
    <text evidence="2">The sequence shown here is derived from an EMBL/GenBank/DDBJ whole genome shotgun (WGS) entry which is preliminary data.</text>
</comment>
<sequence length="68" mass="7382">MRESAILGILGVYTLGFYIDSAISDNQLDKAIVLIVITALLNIGIDTMSQFVRRRLKISASLVTSGPK</sequence>
<reference evidence="2 3" key="1">
    <citation type="journal article" date="2014" name="Nature">
        <title>An environmental bacterial taxon with a large and distinct metabolic repertoire.</title>
        <authorList>
            <person name="Wilson M.C."/>
            <person name="Mori T."/>
            <person name="Ruckert C."/>
            <person name="Uria A.R."/>
            <person name="Helf M.J."/>
            <person name="Takada K."/>
            <person name="Gernert C."/>
            <person name="Steffens U.A."/>
            <person name="Heycke N."/>
            <person name="Schmitt S."/>
            <person name="Rinke C."/>
            <person name="Helfrich E.J."/>
            <person name="Brachmann A.O."/>
            <person name="Gurgui C."/>
            <person name="Wakimoto T."/>
            <person name="Kracht M."/>
            <person name="Crusemann M."/>
            <person name="Hentschel U."/>
            <person name="Abe I."/>
            <person name="Matsunaga S."/>
            <person name="Kalinowski J."/>
            <person name="Takeyama H."/>
            <person name="Piel J."/>
        </authorList>
    </citation>
    <scope>NUCLEOTIDE SEQUENCE [LARGE SCALE GENOMIC DNA]</scope>
    <source>
        <strain evidence="3">TSY1</strain>
    </source>
</reference>
<evidence type="ECO:0000256" key="1">
    <source>
        <dbReference type="SAM" id="Phobius"/>
    </source>
</evidence>
<gene>
    <name evidence="2" type="ORF">ETSY1_02040</name>
</gene>
<feature type="transmembrane region" description="Helical" evidence="1">
    <location>
        <begin position="31"/>
        <end position="52"/>
    </location>
</feature>
<proteinExistence type="predicted"/>
<dbReference type="HOGENOM" id="CLU_2786109_0_0_7"/>
<name>W4LZR7_ENTF1</name>
<dbReference type="AlphaFoldDB" id="W4LZR7"/>
<protein>
    <recommendedName>
        <fullName evidence="4">ABC transmembrane type-1 domain-containing protein</fullName>
    </recommendedName>
</protein>
<keyword evidence="1" id="KW-0812">Transmembrane</keyword>
<dbReference type="Proteomes" id="UP000019141">
    <property type="component" value="Unassembled WGS sequence"/>
</dbReference>
<organism evidence="2 3">
    <name type="scientific">Entotheonella factor</name>
    <dbReference type="NCBI Taxonomy" id="1429438"/>
    <lineage>
        <taxon>Bacteria</taxon>
        <taxon>Pseudomonadati</taxon>
        <taxon>Nitrospinota/Tectimicrobiota group</taxon>
        <taxon>Candidatus Tectimicrobiota</taxon>
        <taxon>Candidatus Entotheonellia</taxon>
        <taxon>Candidatus Entotheonellales</taxon>
        <taxon>Candidatus Entotheonellaceae</taxon>
        <taxon>Candidatus Entotheonella</taxon>
    </lineage>
</organism>
<keyword evidence="1" id="KW-0472">Membrane</keyword>